<name>A0A100XX89_9EURY</name>
<evidence type="ECO:0000256" key="1">
    <source>
        <dbReference type="SAM" id="Phobius"/>
    </source>
</evidence>
<dbReference type="RefSeq" id="WP_058939023.1">
    <property type="nucleotide sequence ID" value="NZ_LLYW01000025.1"/>
</dbReference>
<keyword evidence="1" id="KW-0812">Transmembrane</keyword>
<keyword evidence="1" id="KW-0472">Membrane</keyword>
<dbReference type="STRING" id="227598.APY94_07415"/>
<sequence>MVSLDHYTLGYAAFALMSLAMLSGALIFLSKRRETWIKVHIVISIVAYLIMFLTIWLVR</sequence>
<evidence type="ECO:0000313" key="2">
    <source>
        <dbReference type="EMBL" id="KUH33089.1"/>
    </source>
</evidence>
<dbReference type="AlphaFoldDB" id="A0A100XX89"/>
<feature type="transmembrane region" description="Helical" evidence="1">
    <location>
        <begin position="41"/>
        <end position="58"/>
    </location>
</feature>
<keyword evidence="3" id="KW-1185">Reference proteome</keyword>
<reference evidence="2 3" key="1">
    <citation type="submission" date="2015-10" db="EMBL/GenBank/DDBJ databases">
        <title>Draft genome sequence of Thermococcus celericrescens strain DSM 17994.</title>
        <authorList>
            <person name="Hong S.-J."/>
            <person name="Park C.-E."/>
            <person name="Shin J.-H."/>
        </authorList>
    </citation>
    <scope>NUCLEOTIDE SEQUENCE [LARGE SCALE GENOMIC DNA]</scope>
    <source>
        <strain evidence="2 3">DSM 17994</strain>
    </source>
</reference>
<protein>
    <submittedName>
        <fullName evidence="2">Uncharacterized protein</fullName>
    </submittedName>
</protein>
<dbReference type="OrthoDB" id="85413at2157"/>
<gene>
    <name evidence="2" type="ORF">APY94_07415</name>
</gene>
<dbReference type="Proteomes" id="UP000053462">
    <property type="component" value="Unassembled WGS sequence"/>
</dbReference>
<evidence type="ECO:0000313" key="3">
    <source>
        <dbReference type="Proteomes" id="UP000053462"/>
    </source>
</evidence>
<comment type="caution">
    <text evidence="2">The sequence shown here is derived from an EMBL/GenBank/DDBJ whole genome shotgun (WGS) entry which is preliminary data.</text>
</comment>
<keyword evidence="1" id="KW-1133">Transmembrane helix</keyword>
<feature type="transmembrane region" description="Helical" evidence="1">
    <location>
        <begin position="6"/>
        <end position="29"/>
    </location>
</feature>
<accession>A0A100XX89</accession>
<organism evidence="2 3">
    <name type="scientific">Thermococcus celericrescens</name>
    <dbReference type="NCBI Taxonomy" id="227598"/>
    <lineage>
        <taxon>Archaea</taxon>
        <taxon>Methanobacteriati</taxon>
        <taxon>Methanobacteriota</taxon>
        <taxon>Thermococci</taxon>
        <taxon>Thermococcales</taxon>
        <taxon>Thermococcaceae</taxon>
        <taxon>Thermococcus</taxon>
    </lineage>
</organism>
<proteinExistence type="predicted"/>
<dbReference type="EMBL" id="LLYW01000025">
    <property type="protein sequence ID" value="KUH33089.1"/>
    <property type="molecule type" value="Genomic_DNA"/>
</dbReference>